<reference evidence="14 15" key="1">
    <citation type="submission" date="2021-06" db="EMBL/GenBank/DDBJ databases">
        <title>A haploid diamondback moth (Plutella xylostella L.) genome assembly resolves 31 chromosomes and identifies a diamide resistance mutation.</title>
        <authorList>
            <person name="Ward C.M."/>
            <person name="Perry K.D."/>
            <person name="Baker G."/>
            <person name="Powis K."/>
            <person name="Heckel D.G."/>
            <person name="Baxter S.W."/>
        </authorList>
    </citation>
    <scope>NUCLEOTIDE SEQUENCE [LARGE SCALE GENOMIC DNA]</scope>
    <source>
        <strain evidence="14 15">LV</strain>
        <tissue evidence="14">Single pupa</tissue>
    </source>
</reference>
<keyword evidence="8 12" id="KW-0406">Ion transport</keyword>
<dbReference type="PANTHER" id="PTHR11690">
    <property type="entry name" value="AMILORIDE-SENSITIVE SODIUM CHANNEL-RELATED"/>
    <property type="match status" value="1"/>
</dbReference>
<evidence type="ECO:0000256" key="11">
    <source>
        <dbReference type="ARBA" id="ARBA00023303"/>
    </source>
</evidence>
<sequence length="452" mass="51483">MRNYNMLYEKAIQVTLVQNELYYRRMTPIYTISTKNKEATSKSFANKAKEYFVVYLQTASFHGFGHLVAPGRHPLEIILWLVFLALSIFGSVYLSSSTLARYQHSPAVVSMDRDMLAWNTSFPAATVCPSPGIDPRLLKVYVRDSPEPDKEMLEQFIKALANSSYINFESIPLYDRIPSDHFMDLILNLSVSFKPTLAVGDTGAMLTMQPTITEMGLCYTINSEVAIYNSPKYRAENRWDTAIDSNVTTLLVHPLDGDVFLLISNMSSSFTACIHGPLEVPDIANTKCYFALDGFYLKLYVTAFTIYTSAEAAKYYHFHDLITLENVIKRASEEMSVFSREQSGTQLDLFVQHVSHGVPHQATKRYAMSLAFIVWDDTKVHQKWSLSGTQLQWGINTYPRMRFRRDIIFGFTDLLVAVGSMAALFLGCSVLSFLEIIYFLTLRLFFYINGWK</sequence>
<comment type="caution">
    <text evidence="14">The sequence shown here is derived from an EMBL/GenBank/DDBJ whole genome shotgun (WGS) entry which is preliminary data.</text>
</comment>
<evidence type="ECO:0000256" key="8">
    <source>
        <dbReference type="ARBA" id="ARBA00023065"/>
    </source>
</evidence>
<keyword evidence="4 12" id="KW-0894">Sodium channel</keyword>
<keyword evidence="7" id="KW-0915">Sodium</keyword>
<evidence type="ECO:0000256" key="2">
    <source>
        <dbReference type="ARBA" id="ARBA00007193"/>
    </source>
</evidence>
<protein>
    <submittedName>
        <fullName evidence="14">Uncharacterized protein</fullName>
    </submittedName>
</protein>
<feature type="transmembrane region" description="Helical" evidence="13">
    <location>
        <begin position="77"/>
        <end position="95"/>
    </location>
</feature>
<evidence type="ECO:0000256" key="9">
    <source>
        <dbReference type="ARBA" id="ARBA00023136"/>
    </source>
</evidence>
<evidence type="ECO:0000256" key="7">
    <source>
        <dbReference type="ARBA" id="ARBA00023053"/>
    </source>
</evidence>
<feature type="transmembrane region" description="Helical" evidence="13">
    <location>
        <begin position="431"/>
        <end position="448"/>
    </location>
</feature>
<evidence type="ECO:0000256" key="13">
    <source>
        <dbReference type="SAM" id="Phobius"/>
    </source>
</evidence>
<dbReference type="Pfam" id="PF00858">
    <property type="entry name" value="ASC"/>
    <property type="match status" value="2"/>
</dbReference>
<evidence type="ECO:0000256" key="5">
    <source>
        <dbReference type="ARBA" id="ARBA00022692"/>
    </source>
</evidence>
<keyword evidence="5 12" id="KW-0812">Transmembrane</keyword>
<accession>A0ABQ7QRM4</accession>
<feature type="transmembrane region" description="Helical" evidence="13">
    <location>
        <begin position="52"/>
        <end position="71"/>
    </location>
</feature>
<keyword evidence="9 13" id="KW-0472">Membrane</keyword>
<evidence type="ECO:0000256" key="4">
    <source>
        <dbReference type="ARBA" id="ARBA00022461"/>
    </source>
</evidence>
<evidence type="ECO:0000256" key="6">
    <source>
        <dbReference type="ARBA" id="ARBA00022989"/>
    </source>
</evidence>
<keyword evidence="3 12" id="KW-0813">Transport</keyword>
<keyword evidence="11 12" id="KW-0407">Ion channel</keyword>
<dbReference type="Proteomes" id="UP000823941">
    <property type="component" value="Chromosome 9"/>
</dbReference>
<evidence type="ECO:0000313" key="15">
    <source>
        <dbReference type="Proteomes" id="UP000823941"/>
    </source>
</evidence>
<evidence type="ECO:0000313" key="14">
    <source>
        <dbReference type="EMBL" id="KAG7307710.1"/>
    </source>
</evidence>
<evidence type="ECO:0000256" key="12">
    <source>
        <dbReference type="RuleBase" id="RU000679"/>
    </source>
</evidence>
<evidence type="ECO:0000256" key="10">
    <source>
        <dbReference type="ARBA" id="ARBA00023201"/>
    </source>
</evidence>
<keyword evidence="15" id="KW-1185">Reference proteome</keyword>
<name>A0ABQ7QRM4_PLUXY</name>
<comment type="subcellular location">
    <subcellularLocation>
        <location evidence="1">Membrane</location>
        <topology evidence="1">Multi-pass membrane protein</topology>
    </subcellularLocation>
</comment>
<gene>
    <name evidence="14" type="ORF">JYU34_006277</name>
</gene>
<evidence type="ECO:0000256" key="1">
    <source>
        <dbReference type="ARBA" id="ARBA00004141"/>
    </source>
</evidence>
<dbReference type="InterPro" id="IPR001873">
    <property type="entry name" value="ENaC"/>
</dbReference>
<comment type="similarity">
    <text evidence="2 12">Belongs to the amiloride-sensitive sodium channel (TC 1.A.6) family.</text>
</comment>
<evidence type="ECO:0000256" key="3">
    <source>
        <dbReference type="ARBA" id="ARBA00022448"/>
    </source>
</evidence>
<organism evidence="14 15">
    <name type="scientific">Plutella xylostella</name>
    <name type="common">Diamondback moth</name>
    <name type="synonym">Plutella maculipennis</name>
    <dbReference type="NCBI Taxonomy" id="51655"/>
    <lineage>
        <taxon>Eukaryota</taxon>
        <taxon>Metazoa</taxon>
        <taxon>Ecdysozoa</taxon>
        <taxon>Arthropoda</taxon>
        <taxon>Hexapoda</taxon>
        <taxon>Insecta</taxon>
        <taxon>Pterygota</taxon>
        <taxon>Neoptera</taxon>
        <taxon>Endopterygota</taxon>
        <taxon>Lepidoptera</taxon>
        <taxon>Glossata</taxon>
        <taxon>Ditrysia</taxon>
        <taxon>Yponomeutoidea</taxon>
        <taxon>Plutellidae</taxon>
        <taxon>Plutella</taxon>
    </lineage>
</organism>
<dbReference type="EMBL" id="JAHIBW010000009">
    <property type="protein sequence ID" value="KAG7307710.1"/>
    <property type="molecule type" value="Genomic_DNA"/>
</dbReference>
<feature type="transmembrane region" description="Helical" evidence="13">
    <location>
        <begin position="407"/>
        <end position="425"/>
    </location>
</feature>
<keyword evidence="6 13" id="KW-1133">Transmembrane helix</keyword>
<keyword evidence="10 12" id="KW-0739">Sodium transport</keyword>
<dbReference type="PANTHER" id="PTHR11690:SF240">
    <property type="entry name" value="PICKPOCKET 25-RELATED"/>
    <property type="match status" value="1"/>
</dbReference>
<proteinExistence type="inferred from homology"/>